<reference evidence="1" key="1">
    <citation type="submission" date="2016-10" db="EMBL/GenBank/DDBJ databases">
        <title>Sequence of Gallionella enrichment culture.</title>
        <authorList>
            <person name="Poehlein A."/>
            <person name="Muehling M."/>
            <person name="Daniel R."/>
        </authorList>
    </citation>
    <scope>NUCLEOTIDE SEQUENCE</scope>
</reference>
<sequence length="246" mass="29771">MHVLYLKSFLYFLKKAFHFSKERGFIIRGACLTNDSLKILFPQKKIINYQKSRVDTLNVKYIENSYFTSFLDVRYISNKLYNLYLDQIPNFWKSLKFKKIFIIDSYSELTDQLFINKYDKRKIFCANYNDVTISGFNKYESSGLIAENRIYEEYLLFFKRIRYINNDIKIIYIFFPLDYETRIKFINQNIYIVNAINKLKVEFDIHIINIPSELLNEPRIDDFPYHYNDKVYNYVANQIKEKVCGL</sequence>
<dbReference type="EMBL" id="MLJW01000040">
    <property type="protein sequence ID" value="OIR07005.1"/>
    <property type="molecule type" value="Genomic_DNA"/>
</dbReference>
<comment type="caution">
    <text evidence="1">The sequence shown here is derived from an EMBL/GenBank/DDBJ whole genome shotgun (WGS) entry which is preliminary data.</text>
</comment>
<protein>
    <submittedName>
        <fullName evidence="1">Uncharacterized protein</fullName>
    </submittedName>
</protein>
<gene>
    <name evidence="1" type="ORF">GALL_109120</name>
</gene>
<proteinExistence type="predicted"/>
<evidence type="ECO:0000313" key="1">
    <source>
        <dbReference type="EMBL" id="OIR07005.1"/>
    </source>
</evidence>
<dbReference type="AlphaFoldDB" id="A0A1J5SSL1"/>
<accession>A0A1J5SSL1</accession>
<organism evidence="1">
    <name type="scientific">mine drainage metagenome</name>
    <dbReference type="NCBI Taxonomy" id="410659"/>
    <lineage>
        <taxon>unclassified sequences</taxon>
        <taxon>metagenomes</taxon>
        <taxon>ecological metagenomes</taxon>
    </lineage>
</organism>
<name>A0A1J5SSL1_9ZZZZ</name>